<dbReference type="Proteomes" id="UP001501116">
    <property type="component" value="Unassembled WGS sequence"/>
</dbReference>
<comment type="caution">
    <text evidence="1">The sequence shown here is derived from an EMBL/GenBank/DDBJ whole genome shotgun (WGS) entry which is preliminary data.</text>
</comment>
<dbReference type="EMBL" id="BAAANN010000012">
    <property type="protein sequence ID" value="GAA1961138.1"/>
    <property type="molecule type" value="Genomic_DNA"/>
</dbReference>
<accession>A0ABN2R0S0</accession>
<gene>
    <name evidence="1" type="ORF">GCM10009754_34990</name>
</gene>
<proteinExistence type="predicted"/>
<evidence type="ECO:0000313" key="1">
    <source>
        <dbReference type="EMBL" id="GAA1961138.1"/>
    </source>
</evidence>
<protein>
    <submittedName>
        <fullName evidence="1">Uncharacterized protein</fullName>
    </submittedName>
</protein>
<name>A0ABN2R0S0_9PSEU</name>
<organism evidence="1 2">
    <name type="scientific">Amycolatopsis minnesotensis</name>
    <dbReference type="NCBI Taxonomy" id="337894"/>
    <lineage>
        <taxon>Bacteria</taxon>
        <taxon>Bacillati</taxon>
        <taxon>Actinomycetota</taxon>
        <taxon>Actinomycetes</taxon>
        <taxon>Pseudonocardiales</taxon>
        <taxon>Pseudonocardiaceae</taxon>
        <taxon>Amycolatopsis</taxon>
    </lineage>
</organism>
<keyword evidence="2" id="KW-1185">Reference proteome</keyword>
<sequence length="186" mass="21163">MDKVARFRLCLGLLSLLRDSSVATELRWALLAGDEPVWEEMLWSEYRRRLESAEPAAEIVNSLIGWFEEPAAERRAFGETIAMTVTRLYRQSKLAAIVAEESLLRRIRRVLPVTGPLSWSVKYPVYKILVALPELHNELLMALRASQHDLFGDVPAQVSLDLVSSLEVTQDVIAHDELLKALRNRK</sequence>
<evidence type="ECO:0000313" key="2">
    <source>
        <dbReference type="Proteomes" id="UP001501116"/>
    </source>
</evidence>
<reference evidence="1 2" key="1">
    <citation type="journal article" date="2019" name="Int. J. Syst. Evol. Microbiol.">
        <title>The Global Catalogue of Microorganisms (GCM) 10K type strain sequencing project: providing services to taxonomists for standard genome sequencing and annotation.</title>
        <authorList>
            <consortium name="The Broad Institute Genomics Platform"/>
            <consortium name="The Broad Institute Genome Sequencing Center for Infectious Disease"/>
            <person name="Wu L."/>
            <person name="Ma J."/>
        </authorList>
    </citation>
    <scope>NUCLEOTIDE SEQUENCE [LARGE SCALE GENOMIC DNA]</scope>
    <source>
        <strain evidence="1 2">JCM 14545</strain>
    </source>
</reference>